<evidence type="ECO:0000313" key="1">
    <source>
        <dbReference type="EMBL" id="OFJ49011.1"/>
    </source>
</evidence>
<dbReference type="Proteomes" id="UP000092634">
    <property type="component" value="Unassembled WGS sequence"/>
</dbReference>
<comment type="caution">
    <text evidence="1">The sequence shown here is derived from an EMBL/GenBank/DDBJ whole genome shotgun (WGS) entry which is preliminary data.</text>
</comment>
<proteinExistence type="predicted"/>
<gene>
    <name evidence="1" type="ORF">BA896_008995</name>
</gene>
<name>A0A1E8PS34_9BURK</name>
<organism evidence="1 2">
    <name type="scientific">Janthinobacterium lividum</name>
    <dbReference type="NCBI Taxonomy" id="29581"/>
    <lineage>
        <taxon>Bacteria</taxon>
        <taxon>Pseudomonadati</taxon>
        <taxon>Pseudomonadota</taxon>
        <taxon>Betaproteobacteria</taxon>
        <taxon>Burkholderiales</taxon>
        <taxon>Oxalobacteraceae</taxon>
        <taxon>Janthinobacterium</taxon>
    </lineage>
</organism>
<reference evidence="1 2" key="1">
    <citation type="submission" date="2016-10" db="EMBL/GenBank/DDBJ databases">
        <title>Updated version of Genome Assembly of Janthinobacterium lividum ERGS5:01.</title>
        <authorList>
            <person name="Kumar R."/>
            <person name="Acharya V."/>
            <person name="Singh D."/>
        </authorList>
    </citation>
    <scope>NUCLEOTIDE SEQUENCE [LARGE SCALE GENOMIC DNA]</scope>
    <source>
        <strain evidence="1 2">ERGS5:01</strain>
    </source>
</reference>
<dbReference type="EMBL" id="MAQB02000001">
    <property type="protein sequence ID" value="OFJ49011.1"/>
    <property type="molecule type" value="Genomic_DNA"/>
</dbReference>
<protein>
    <submittedName>
        <fullName evidence="1">Uncharacterized protein</fullName>
    </submittedName>
</protein>
<dbReference type="AlphaFoldDB" id="A0A1E8PS34"/>
<accession>A0A1E8PS34</accession>
<sequence>MRAAAPQLGRATLLSRLLRAGHFTDGVQVLARSSNDASGASRVAVSGINVARRATFGSKVWRDELAYKM</sequence>
<evidence type="ECO:0000313" key="2">
    <source>
        <dbReference type="Proteomes" id="UP000092634"/>
    </source>
</evidence>